<name>A0A942TQB1_9BACI</name>
<feature type="domain" description="VOC" evidence="2">
    <location>
        <begin position="47"/>
        <end position="163"/>
    </location>
</feature>
<organism evidence="3 4">
    <name type="scientific">Lederbergia citrisecunda</name>
    <dbReference type="NCBI Taxonomy" id="2833583"/>
    <lineage>
        <taxon>Bacteria</taxon>
        <taxon>Bacillati</taxon>
        <taxon>Bacillota</taxon>
        <taxon>Bacilli</taxon>
        <taxon>Bacillales</taxon>
        <taxon>Bacillaceae</taxon>
        <taxon>Lederbergia</taxon>
    </lineage>
</organism>
<dbReference type="AlphaFoldDB" id="A0A942TQB1"/>
<dbReference type="CDD" id="cd07255">
    <property type="entry name" value="VOC_BsCatE_like_N"/>
    <property type="match status" value="1"/>
</dbReference>
<protein>
    <submittedName>
        <fullName evidence="3">VOC family protein</fullName>
    </submittedName>
</protein>
<feature type="domain" description="VOC" evidence="2">
    <location>
        <begin position="206"/>
        <end position="320"/>
    </location>
</feature>
<dbReference type="EMBL" id="JAGYPJ010000001">
    <property type="protein sequence ID" value="MBS4201598.1"/>
    <property type="molecule type" value="Genomic_DNA"/>
</dbReference>
<comment type="caution">
    <text evidence="3">The sequence shown here is derived from an EMBL/GenBank/DDBJ whole genome shotgun (WGS) entry which is preliminary data.</text>
</comment>
<dbReference type="Proteomes" id="UP000682713">
    <property type="component" value="Unassembled WGS sequence"/>
</dbReference>
<feature type="transmembrane region" description="Helical" evidence="1">
    <location>
        <begin position="9"/>
        <end position="30"/>
    </location>
</feature>
<dbReference type="InterPro" id="IPR037523">
    <property type="entry name" value="VOC_core"/>
</dbReference>
<evidence type="ECO:0000313" key="3">
    <source>
        <dbReference type="EMBL" id="MBS4201598.1"/>
    </source>
</evidence>
<evidence type="ECO:0000259" key="2">
    <source>
        <dbReference type="PROSITE" id="PS51819"/>
    </source>
</evidence>
<dbReference type="InterPro" id="IPR029068">
    <property type="entry name" value="Glyas_Bleomycin-R_OHBP_Dase"/>
</dbReference>
<dbReference type="RefSeq" id="WP_213112055.1">
    <property type="nucleotide sequence ID" value="NZ_JAGYPJ010000001.1"/>
</dbReference>
<evidence type="ECO:0000313" key="4">
    <source>
        <dbReference type="Proteomes" id="UP000682713"/>
    </source>
</evidence>
<dbReference type="PANTHER" id="PTHR43279">
    <property type="entry name" value="CATECHOL-2,3-DIOXYGENASE"/>
    <property type="match status" value="1"/>
</dbReference>
<proteinExistence type="predicted"/>
<dbReference type="Pfam" id="PF00903">
    <property type="entry name" value="Glyoxalase"/>
    <property type="match status" value="2"/>
</dbReference>
<dbReference type="Gene3D" id="3.10.180.10">
    <property type="entry name" value="2,3-Dihydroxybiphenyl 1,2-Dioxygenase, domain 1"/>
    <property type="match status" value="2"/>
</dbReference>
<evidence type="ECO:0000256" key="1">
    <source>
        <dbReference type="SAM" id="Phobius"/>
    </source>
</evidence>
<dbReference type="InterPro" id="IPR004360">
    <property type="entry name" value="Glyas_Fos-R_dOase_dom"/>
</dbReference>
<keyword evidence="1" id="KW-0472">Membrane</keyword>
<accession>A0A942TQB1</accession>
<keyword evidence="1" id="KW-1133">Transmembrane helix</keyword>
<sequence>MSVKNGKKTIIFISLVIFLIVLIPFVLGMIKKNQVAMSSYDKTSPVRVGEVTLTVSDLTNMSGFYQGIIGLQLMKMEDNQALFTADGKTPLLVLEEEKDAVNRPIRTTGLYHFALLLPDQKTLGQYLIHLSEAGYLEGAADHQYSEALYLTDPEGNGIEIYADRPSNEWIKDGKGGYIGGTYQLDTLELTKKSKSEKWSGLPADTRMGHMHLQVTDLEKSERFYVEVLGFNVVAKSDSHLFVSKDGYHHHIGMNIWAGKGIPSPPNNAKGLKHYSIFLTRTEWHEVKDNLIKKNIQFEEKEKTIKVNDPSGIGLQITYKK</sequence>
<reference evidence="3 4" key="1">
    <citation type="submission" date="2021-05" db="EMBL/GenBank/DDBJ databases">
        <title>Novel Bacillus species.</title>
        <authorList>
            <person name="Liu G."/>
        </authorList>
    </citation>
    <scope>NUCLEOTIDE SEQUENCE [LARGE SCALE GENOMIC DNA]</scope>
    <source>
        <strain evidence="3 4">FJAT-49732</strain>
    </source>
</reference>
<keyword evidence="1" id="KW-0812">Transmembrane</keyword>
<dbReference type="SUPFAM" id="SSF54593">
    <property type="entry name" value="Glyoxalase/Bleomycin resistance protein/Dihydroxybiphenyl dioxygenase"/>
    <property type="match status" value="2"/>
</dbReference>
<dbReference type="PROSITE" id="PS51819">
    <property type="entry name" value="VOC"/>
    <property type="match status" value="2"/>
</dbReference>
<dbReference type="PANTHER" id="PTHR43279:SF1">
    <property type="entry name" value="CATECHOL-2,3-DIOXYGENASE"/>
    <property type="match status" value="1"/>
</dbReference>
<gene>
    <name evidence="3" type="ORF">KHA93_18455</name>
</gene>
<keyword evidence="4" id="KW-1185">Reference proteome</keyword>
<dbReference type="CDD" id="cd16359">
    <property type="entry name" value="VOC_BsCatE_like_C"/>
    <property type="match status" value="1"/>
</dbReference>